<sequence length="635" mass="69885">MHNDQFSRHAQQVLTVAHGRDPSSDPSIARSWLRCLEDYHLDPAQTIAPTVLEHGRLLESRERLQQVLHIAGSEMNSLHQQLSGAGHAVLLTDARGVILNCVTAPSERKIFERAGLWLGADWSEACEGTNGIGTCLVERQSLTIHRDEHFRGRHTGLTCSASPVFDPHGDLLAVLDVSSAREAVSRQSQFHTMALVNLSAKMIESCYFLRHFEHHWLLRFHLQAESVGLFSEGLLAFDGEGRICAVNQSALNLLGQLRGHLLGQPVEAFFECSLDQLLGRASANATASWPLRTRDGRHLFAALRGQARSAPAPVTRPAVVERPRLPGICLGDPALQQDFCKALRVFERDVPLLINGETGSGKEAFAKAVHLASQRADKAFVALNCAAIPESLIESELFGYRGGSFTGARKEGMQGKLQQADGGTLFLDEIGDMPLALQTRLLRVLEDRLVVPLGGEPLAVNVRIISATHRNLLERVQEGSFREDLYYRLNGLEVGLPPLRERSDTSQLLDFLLAQEANGEAVSLDPAARGALLAFAWPGNVRQLRTVLRTLVALCDEGRVGLEDLPAQIRQARPVAAAQAKLVESPLEDAERLALLTALQQQRWHMTHTAEQLGVSRNTLYRKLRRHGIARHALS</sequence>
<dbReference type="InterPro" id="IPR002197">
    <property type="entry name" value="HTH_Fis"/>
</dbReference>
<dbReference type="SUPFAM" id="SSF46689">
    <property type="entry name" value="Homeodomain-like"/>
    <property type="match status" value="1"/>
</dbReference>
<dbReference type="PANTHER" id="PTHR32071:SF77">
    <property type="entry name" value="TRANSCRIPTIONAL REGULATORY PROTEIN"/>
    <property type="match status" value="1"/>
</dbReference>
<keyword evidence="9" id="KW-1185">Reference proteome</keyword>
<keyword evidence="2" id="KW-0067">ATP-binding</keyword>
<dbReference type="AlphaFoldDB" id="A0A8I0CVI2"/>
<keyword evidence="3" id="KW-0805">Transcription regulation</keyword>
<accession>A0A8I0CVI2</accession>
<dbReference type="CDD" id="cd00009">
    <property type="entry name" value="AAA"/>
    <property type="match status" value="1"/>
</dbReference>
<dbReference type="InterPro" id="IPR025943">
    <property type="entry name" value="Sigma_54_int_dom_ATP-bd_2"/>
</dbReference>
<protein>
    <submittedName>
        <fullName evidence="7">Sigma-54-dependent Fis family transcriptional regulator</fullName>
    </submittedName>
</protein>
<dbReference type="FunFam" id="3.40.50.300:FF:000006">
    <property type="entry name" value="DNA-binding transcriptional regulator NtrC"/>
    <property type="match status" value="1"/>
</dbReference>
<dbReference type="Gene3D" id="3.30.450.40">
    <property type="match status" value="1"/>
</dbReference>
<name>A0A8I0CVI2_9PSED</name>
<dbReference type="SUPFAM" id="SSF55785">
    <property type="entry name" value="PYP-like sensor domain (PAS domain)"/>
    <property type="match status" value="1"/>
</dbReference>
<dbReference type="InterPro" id="IPR025662">
    <property type="entry name" value="Sigma_54_int_dom_ATP-bd_1"/>
</dbReference>
<gene>
    <name evidence="8" type="ORF">HU722_0026115</name>
    <name evidence="7" type="ORF">HU722_12545</name>
</gene>
<dbReference type="Pfam" id="PF00158">
    <property type="entry name" value="Sigma54_activat"/>
    <property type="match status" value="1"/>
</dbReference>
<evidence type="ECO:0000256" key="3">
    <source>
        <dbReference type="ARBA" id="ARBA00023015"/>
    </source>
</evidence>
<dbReference type="CDD" id="cd00130">
    <property type="entry name" value="PAS"/>
    <property type="match status" value="1"/>
</dbReference>
<keyword evidence="5" id="KW-0804">Transcription</keyword>
<dbReference type="Gene3D" id="3.40.50.300">
    <property type="entry name" value="P-loop containing nucleotide triphosphate hydrolases"/>
    <property type="match status" value="1"/>
</dbReference>
<organism evidence="7">
    <name type="scientific">Pseudomonas tritici</name>
    <dbReference type="NCBI Taxonomy" id="2745518"/>
    <lineage>
        <taxon>Bacteria</taxon>
        <taxon>Pseudomonadati</taxon>
        <taxon>Pseudomonadota</taxon>
        <taxon>Gammaproteobacteria</taxon>
        <taxon>Pseudomonadales</taxon>
        <taxon>Pseudomonadaceae</taxon>
        <taxon>Pseudomonas</taxon>
    </lineage>
</organism>
<dbReference type="Gene3D" id="1.10.10.60">
    <property type="entry name" value="Homeodomain-like"/>
    <property type="match status" value="1"/>
</dbReference>
<dbReference type="SMART" id="SM00382">
    <property type="entry name" value="AAA"/>
    <property type="match status" value="1"/>
</dbReference>
<dbReference type="InterPro" id="IPR027417">
    <property type="entry name" value="P-loop_NTPase"/>
</dbReference>
<evidence type="ECO:0000256" key="2">
    <source>
        <dbReference type="ARBA" id="ARBA00022840"/>
    </source>
</evidence>
<dbReference type="PRINTS" id="PR01590">
    <property type="entry name" value="HTHFIS"/>
</dbReference>
<keyword evidence="4" id="KW-0238">DNA-binding</keyword>
<reference evidence="7" key="1">
    <citation type="journal article" date="2020" name="Microorganisms">
        <title>Reliable Identification of Environmental Pseudomonas Isolates Using the rpoD Gene.</title>
        <authorList>
            <consortium name="The Broad Institute Genome Sequencing Platform"/>
            <person name="Girard L."/>
            <person name="Lood C."/>
            <person name="Rokni-Zadeh H."/>
            <person name="van Noort V."/>
            <person name="Lavigne R."/>
            <person name="De Mot R."/>
        </authorList>
    </citation>
    <scope>NUCLEOTIDE SEQUENCE [LARGE SCALE GENOMIC DNA]</scope>
    <source>
        <strain evidence="7">SWRI145</strain>
    </source>
</reference>
<dbReference type="Proteomes" id="UP000615613">
    <property type="component" value="Chromosome"/>
</dbReference>
<dbReference type="SUPFAM" id="SSF55781">
    <property type="entry name" value="GAF domain-like"/>
    <property type="match status" value="1"/>
</dbReference>
<dbReference type="InterPro" id="IPR000014">
    <property type="entry name" value="PAS"/>
</dbReference>
<evidence type="ECO:0000313" key="9">
    <source>
        <dbReference type="Proteomes" id="UP000615613"/>
    </source>
</evidence>
<dbReference type="PROSITE" id="PS00675">
    <property type="entry name" value="SIGMA54_INTERACT_1"/>
    <property type="match status" value="1"/>
</dbReference>
<dbReference type="InterPro" id="IPR003593">
    <property type="entry name" value="AAA+_ATPase"/>
</dbReference>
<dbReference type="EMBL" id="JABWQF010000006">
    <property type="protein sequence ID" value="MBC3292351.1"/>
    <property type="molecule type" value="Genomic_DNA"/>
</dbReference>
<dbReference type="GO" id="GO:0006355">
    <property type="term" value="P:regulation of DNA-templated transcription"/>
    <property type="evidence" value="ECO:0007669"/>
    <property type="project" value="InterPro"/>
</dbReference>
<dbReference type="InterPro" id="IPR025944">
    <property type="entry name" value="Sigma_54_int_dom_CS"/>
</dbReference>
<dbReference type="Pfam" id="PF25601">
    <property type="entry name" value="AAA_lid_14"/>
    <property type="match status" value="1"/>
</dbReference>
<dbReference type="InterPro" id="IPR009057">
    <property type="entry name" value="Homeodomain-like_sf"/>
</dbReference>
<dbReference type="PANTHER" id="PTHR32071">
    <property type="entry name" value="TRANSCRIPTIONAL REGULATORY PROTEIN"/>
    <property type="match status" value="1"/>
</dbReference>
<dbReference type="EMBL" id="CP077084">
    <property type="protein sequence ID" value="QXH83406.1"/>
    <property type="molecule type" value="Genomic_DNA"/>
</dbReference>
<evidence type="ECO:0000259" key="6">
    <source>
        <dbReference type="PROSITE" id="PS50045"/>
    </source>
</evidence>
<dbReference type="InterPro" id="IPR035965">
    <property type="entry name" value="PAS-like_dom_sf"/>
</dbReference>
<dbReference type="RefSeq" id="WP_065891177.1">
    <property type="nucleotide sequence ID" value="NZ_CP077084.1"/>
</dbReference>
<dbReference type="Pfam" id="PF02954">
    <property type="entry name" value="HTH_8"/>
    <property type="match status" value="1"/>
</dbReference>
<evidence type="ECO:0000313" key="8">
    <source>
        <dbReference type="EMBL" id="QXH83406.1"/>
    </source>
</evidence>
<dbReference type="InterPro" id="IPR058031">
    <property type="entry name" value="AAA_lid_NorR"/>
</dbReference>
<dbReference type="GO" id="GO:0005524">
    <property type="term" value="F:ATP binding"/>
    <property type="evidence" value="ECO:0007669"/>
    <property type="project" value="UniProtKB-KW"/>
</dbReference>
<dbReference type="PROSITE" id="PS50045">
    <property type="entry name" value="SIGMA54_INTERACT_4"/>
    <property type="match status" value="1"/>
</dbReference>
<dbReference type="PROSITE" id="PS00676">
    <property type="entry name" value="SIGMA54_INTERACT_2"/>
    <property type="match status" value="1"/>
</dbReference>
<dbReference type="KEGG" id="ptrt:HU722_0026115"/>
<dbReference type="GO" id="GO:0043565">
    <property type="term" value="F:sequence-specific DNA binding"/>
    <property type="evidence" value="ECO:0007669"/>
    <property type="project" value="InterPro"/>
</dbReference>
<dbReference type="InterPro" id="IPR002078">
    <property type="entry name" value="Sigma_54_int"/>
</dbReference>
<evidence type="ECO:0000313" key="7">
    <source>
        <dbReference type="EMBL" id="MBC3292351.1"/>
    </source>
</evidence>
<evidence type="ECO:0000256" key="1">
    <source>
        <dbReference type="ARBA" id="ARBA00022741"/>
    </source>
</evidence>
<dbReference type="InterPro" id="IPR029016">
    <property type="entry name" value="GAF-like_dom_sf"/>
</dbReference>
<keyword evidence="1" id="KW-0547">Nucleotide-binding</keyword>
<dbReference type="Gene3D" id="1.10.8.60">
    <property type="match status" value="1"/>
</dbReference>
<reference evidence="8" key="2">
    <citation type="submission" date="2021-06" db="EMBL/GenBank/DDBJ databases">
        <title>Updating the genus Pseudomonas: Description of 43 new species and partition of the Pseudomonas putida group.</title>
        <authorList>
            <person name="Girard L."/>
            <person name="Lood C."/>
            <person name="Vandamme P."/>
            <person name="Rokni-Zadeh H."/>
            <person name="van Noort V."/>
            <person name="Hofte M."/>
            <person name="Lavigne R."/>
            <person name="De Mot R."/>
        </authorList>
    </citation>
    <scope>NUCLEOTIDE SEQUENCE</scope>
    <source>
        <strain evidence="8">SWRI145</strain>
    </source>
</reference>
<evidence type="ECO:0000256" key="4">
    <source>
        <dbReference type="ARBA" id="ARBA00023125"/>
    </source>
</evidence>
<dbReference type="Gene3D" id="3.30.450.20">
    <property type="entry name" value="PAS domain"/>
    <property type="match status" value="1"/>
</dbReference>
<dbReference type="SUPFAM" id="SSF52540">
    <property type="entry name" value="P-loop containing nucleoside triphosphate hydrolases"/>
    <property type="match status" value="1"/>
</dbReference>
<proteinExistence type="predicted"/>
<feature type="domain" description="Sigma-54 factor interaction" evidence="6">
    <location>
        <begin position="328"/>
        <end position="553"/>
    </location>
</feature>
<dbReference type="PROSITE" id="PS00688">
    <property type="entry name" value="SIGMA54_INTERACT_3"/>
    <property type="match status" value="1"/>
</dbReference>
<evidence type="ECO:0000256" key="5">
    <source>
        <dbReference type="ARBA" id="ARBA00023163"/>
    </source>
</evidence>